<feature type="compositionally biased region" description="Basic and acidic residues" evidence="1">
    <location>
        <begin position="18"/>
        <end position="33"/>
    </location>
</feature>
<accession>A0A8S1HXA1</accession>
<organism evidence="2 3">
    <name type="scientific">Caenorhabditis auriculariae</name>
    <dbReference type="NCBI Taxonomy" id="2777116"/>
    <lineage>
        <taxon>Eukaryota</taxon>
        <taxon>Metazoa</taxon>
        <taxon>Ecdysozoa</taxon>
        <taxon>Nematoda</taxon>
        <taxon>Chromadorea</taxon>
        <taxon>Rhabditida</taxon>
        <taxon>Rhabditina</taxon>
        <taxon>Rhabditomorpha</taxon>
        <taxon>Rhabditoidea</taxon>
        <taxon>Rhabditidae</taxon>
        <taxon>Peloderinae</taxon>
        <taxon>Caenorhabditis</taxon>
    </lineage>
</organism>
<feature type="compositionally biased region" description="Low complexity" evidence="1">
    <location>
        <begin position="329"/>
        <end position="344"/>
    </location>
</feature>
<gene>
    <name evidence="2" type="ORF">CAUJ_LOCUS14910</name>
</gene>
<feature type="compositionally biased region" description="Polar residues" evidence="1">
    <location>
        <begin position="248"/>
        <end position="260"/>
    </location>
</feature>
<comment type="caution">
    <text evidence="2">The sequence shown here is derived from an EMBL/GenBank/DDBJ whole genome shotgun (WGS) entry which is preliminary data.</text>
</comment>
<proteinExistence type="predicted"/>
<keyword evidence="3" id="KW-1185">Reference proteome</keyword>
<feature type="region of interest" description="Disordered" evidence="1">
    <location>
        <begin position="299"/>
        <end position="355"/>
    </location>
</feature>
<dbReference type="OrthoDB" id="10390356at2759"/>
<feature type="compositionally biased region" description="Polar residues" evidence="1">
    <location>
        <begin position="205"/>
        <end position="217"/>
    </location>
</feature>
<dbReference type="AlphaFoldDB" id="A0A8S1HXA1"/>
<reference evidence="2" key="1">
    <citation type="submission" date="2020-10" db="EMBL/GenBank/DDBJ databases">
        <authorList>
            <person name="Kikuchi T."/>
        </authorList>
    </citation>
    <scope>NUCLEOTIDE SEQUENCE</scope>
    <source>
        <strain evidence="2">NKZ352</strain>
    </source>
</reference>
<feature type="region of interest" description="Disordered" evidence="1">
    <location>
        <begin position="1"/>
        <end position="40"/>
    </location>
</feature>
<evidence type="ECO:0000313" key="3">
    <source>
        <dbReference type="Proteomes" id="UP000835052"/>
    </source>
</evidence>
<sequence>MNYAPGPFFQGLLKRRHEKDAAEKTGETGEKRASGTPITDLLKNGELKLASASKESQKVFGHVGLRPVPKNSSKANSDDVKVTVFNQLRHVPRRESSESHSTRRDSVIAPEKPPVSTRDSNIPPEKSPIKENGASSHNERLRARSDTSMGLETANRPPRPPVKENGTSERPERLRRRDAPPSLNDRFKTPPPPIPEQSRRRASDHSTSATTSRSVTPTDRFRRNDVVPTAKPPKSLTAGFAGLKPAANRTNNYQRSQSEQPPMEITEEELSKISQIHAFILSRMPNGPAKDKYLRSLIHFETPPPPPQRPLDGGFDSRKNSLDVKSARSRSSISSNVGFSGFSGDSEENKNRDKPARNRLYQLVSQQPKPIELPEPNSNAPTSAAFCHNVDKHWAAGAFRDEDDDQNERIFATLSLSPVCKSSTCTYA</sequence>
<feature type="compositionally biased region" description="Basic and acidic residues" evidence="1">
    <location>
        <begin position="166"/>
        <end position="179"/>
    </location>
</feature>
<evidence type="ECO:0000256" key="1">
    <source>
        <dbReference type="SAM" id="MobiDB-lite"/>
    </source>
</evidence>
<feature type="region of interest" description="Disordered" evidence="1">
    <location>
        <begin position="52"/>
        <end position="264"/>
    </location>
</feature>
<feature type="compositionally biased region" description="Basic and acidic residues" evidence="1">
    <location>
        <begin position="93"/>
        <end position="106"/>
    </location>
</feature>
<dbReference type="Proteomes" id="UP000835052">
    <property type="component" value="Unassembled WGS sequence"/>
</dbReference>
<protein>
    <submittedName>
        <fullName evidence="2">Uncharacterized protein</fullName>
    </submittedName>
</protein>
<evidence type="ECO:0000313" key="2">
    <source>
        <dbReference type="EMBL" id="CAD6199005.1"/>
    </source>
</evidence>
<dbReference type="EMBL" id="CAJGYM010000148">
    <property type="protein sequence ID" value="CAD6199005.1"/>
    <property type="molecule type" value="Genomic_DNA"/>
</dbReference>
<feature type="compositionally biased region" description="Basic and acidic residues" evidence="1">
    <location>
        <begin position="315"/>
        <end position="326"/>
    </location>
</feature>
<name>A0A8S1HXA1_9PELO</name>